<name>A0AAE1BTG1_PETCI</name>
<dbReference type="Proteomes" id="UP001286313">
    <property type="component" value="Unassembled WGS sequence"/>
</dbReference>
<organism evidence="1 2">
    <name type="scientific">Petrolisthes cinctipes</name>
    <name type="common">Flat porcelain crab</name>
    <dbReference type="NCBI Taxonomy" id="88211"/>
    <lineage>
        <taxon>Eukaryota</taxon>
        <taxon>Metazoa</taxon>
        <taxon>Ecdysozoa</taxon>
        <taxon>Arthropoda</taxon>
        <taxon>Crustacea</taxon>
        <taxon>Multicrustacea</taxon>
        <taxon>Malacostraca</taxon>
        <taxon>Eumalacostraca</taxon>
        <taxon>Eucarida</taxon>
        <taxon>Decapoda</taxon>
        <taxon>Pleocyemata</taxon>
        <taxon>Anomura</taxon>
        <taxon>Galatheoidea</taxon>
        <taxon>Porcellanidae</taxon>
        <taxon>Petrolisthes</taxon>
    </lineage>
</organism>
<gene>
    <name evidence="1" type="ORF">Pcinc_038571</name>
</gene>
<proteinExistence type="predicted"/>
<reference evidence="1" key="1">
    <citation type="submission" date="2023-10" db="EMBL/GenBank/DDBJ databases">
        <title>Genome assemblies of two species of porcelain crab, Petrolisthes cinctipes and Petrolisthes manimaculis (Anomura: Porcellanidae).</title>
        <authorList>
            <person name="Angst P."/>
        </authorList>
    </citation>
    <scope>NUCLEOTIDE SEQUENCE</scope>
    <source>
        <strain evidence="1">PB745_01</strain>
        <tissue evidence="1">Gill</tissue>
    </source>
</reference>
<accession>A0AAE1BTG1</accession>
<protein>
    <submittedName>
        <fullName evidence="1">Uncharacterized protein</fullName>
    </submittedName>
</protein>
<comment type="caution">
    <text evidence="1">The sequence shown here is derived from an EMBL/GenBank/DDBJ whole genome shotgun (WGS) entry which is preliminary data.</text>
</comment>
<dbReference type="AlphaFoldDB" id="A0AAE1BTG1"/>
<evidence type="ECO:0000313" key="2">
    <source>
        <dbReference type="Proteomes" id="UP001286313"/>
    </source>
</evidence>
<keyword evidence="2" id="KW-1185">Reference proteome</keyword>
<evidence type="ECO:0000313" key="1">
    <source>
        <dbReference type="EMBL" id="KAK3854994.1"/>
    </source>
</evidence>
<dbReference type="EMBL" id="JAWQEG010006389">
    <property type="protein sequence ID" value="KAK3854994.1"/>
    <property type="molecule type" value="Genomic_DNA"/>
</dbReference>
<sequence length="122" mass="13168">MILATREPTHTSGMEGYRARMKSEKKEIPNITGHTTQFSAPFLQPYEGPKSVCNDQPTNKELMNLHAGDRGQVGTEGLAGVTGISPLCLTVTHPVALSLQHIPSFLTECLALPFLPLPSQAT</sequence>